<accession>A0A8K0L3T7</accession>
<feature type="compositionally biased region" description="Polar residues" evidence="1">
    <location>
        <begin position="186"/>
        <end position="207"/>
    </location>
</feature>
<dbReference type="AlphaFoldDB" id="A0A8K0L3T7"/>
<feature type="compositionally biased region" description="Acidic residues" evidence="1">
    <location>
        <begin position="416"/>
        <end position="426"/>
    </location>
</feature>
<dbReference type="EMBL" id="JAESVG020000008">
    <property type="protein sequence ID" value="KAG8625268.1"/>
    <property type="molecule type" value="Genomic_DNA"/>
</dbReference>
<evidence type="ECO:0000313" key="4">
    <source>
        <dbReference type="Proteomes" id="UP000809789"/>
    </source>
</evidence>
<sequence>MTTATASHKPLDIRTVGSHTIRIGDSITQSAPNSGLTAVRFNHKPTLSNENNVNQTILEDDETGRTKLKLQDGKDTYEYEGQPGDGDCTLVLVPDETGDGFVLETLESALVYNLTSAPWEHDRAKLADSYTILPAIDAMRADGEGDHSEDLEDDGEADPDNPFDYRHYMSATSPDTEPVRDHRPASTMNSPALSTTGSHAPSTQGTPVSRPARKPANPMMPNRKPKARTSTPAKAEQPAKRKPDNVPEVRVTSTKSTRKVQRPVVEDIMLDDVADDEDEDDEGDLVFDDAPNKKSVAKRNAGLGLSQGNAPMSFRSAASSPGSRVSSPAPGSFRQSHAPRSRPADDGDLVMDDDDTQTTSNGHRQTEDVDAEDDDVEDLHLGSPARHQAAPPKREPPPVQVPSRRRSSAHVNATEGDGDEDDELELEMLRAMAEEEDDEPAAVAIEEEEESEEE</sequence>
<dbReference type="Pfam" id="PF09816">
    <property type="entry name" value="EAF"/>
    <property type="match status" value="1"/>
</dbReference>
<feature type="compositionally biased region" description="Acidic residues" evidence="1">
    <location>
        <begin position="368"/>
        <end position="377"/>
    </location>
</feature>
<feature type="compositionally biased region" description="Acidic residues" evidence="1">
    <location>
        <begin position="149"/>
        <end position="161"/>
    </location>
</feature>
<comment type="caution">
    <text evidence="3">The sequence shown here is derived from an EMBL/GenBank/DDBJ whole genome shotgun (WGS) entry which is preliminary data.</text>
</comment>
<feature type="domain" description="Transcription elongation factor Eaf N-terminal" evidence="2">
    <location>
        <begin position="19"/>
        <end position="118"/>
    </location>
</feature>
<organism evidence="3 4">
    <name type="scientific">Elsinoe batatas</name>
    <dbReference type="NCBI Taxonomy" id="2601811"/>
    <lineage>
        <taxon>Eukaryota</taxon>
        <taxon>Fungi</taxon>
        <taxon>Dikarya</taxon>
        <taxon>Ascomycota</taxon>
        <taxon>Pezizomycotina</taxon>
        <taxon>Dothideomycetes</taxon>
        <taxon>Dothideomycetidae</taxon>
        <taxon>Myriangiales</taxon>
        <taxon>Elsinoaceae</taxon>
        <taxon>Elsinoe</taxon>
    </lineage>
</organism>
<reference evidence="3" key="1">
    <citation type="submission" date="2021-07" db="EMBL/GenBank/DDBJ databases">
        <title>Elsinoe batatas strain:CRI-CJ2 Genome sequencing and assembly.</title>
        <authorList>
            <person name="Huang L."/>
        </authorList>
    </citation>
    <scope>NUCLEOTIDE SEQUENCE</scope>
    <source>
        <strain evidence="3">CRI-CJ2</strain>
    </source>
</reference>
<dbReference type="InterPro" id="IPR019194">
    <property type="entry name" value="Tscrpt_elong_fac_Eaf_N"/>
</dbReference>
<protein>
    <recommendedName>
        <fullName evidence="2">Transcription elongation factor Eaf N-terminal domain-containing protein</fullName>
    </recommendedName>
</protein>
<feature type="compositionally biased region" description="Acidic residues" evidence="1">
    <location>
        <begin position="268"/>
        <end position="287"/>
    </location>
</feature>
<keyword evidence="4" id="KW-1185">Reference proteome</keyword>
<name>A0A8K0L3T7_9PEZI</name>
<evidence type="ECO:0000256" key="1">
    <source>
        <dbReference type="SAM" id="MobiDB-lite"/>
    </source>
</evidence>
<feature type="region of interest" description="Disordered" evidence="1">
    <location>
        <begin position="142"/>
        <end position="454"/>
    </location>
</feature>
<gene>
    <name evidence="3" type="ORF">KVT40_007019</name>
</gene>
<dbReference type="OrthoDB" id="125903at2759"/>
<proteinExistence type="predicted"/>
<dbReference type="Proteomes" id="UP000809789">
    <property type="component" value="Unassembled WGS sequence"/>
</dbReference>
<feature type="compositionally biased region" description="Basic and acidic residues" evidence="1">
    <location>
        <begin position="237"/>
        <end position="247"/>
    </location>
</feature>
<evidence type="ECO:0000313" key="3">
    <source>
        <dbReference type="EMBL" id="KAG8625268.1"/>
    </source>
</evidence>
<feature type="compositionally biased region" description="Low complexity" evidence="1">
    <location>
        <begin position="315"/>
        <end position="332"/>
    </location>
</feature>
<feature type="compositionally biased region" description="Acidic residues" evidence="1">
    <location>
        <begin position="434"/>
        <end position="454"/>
    </location>
</feature>
<feature type="compositionally biased region" description="Acidic residues" evidence="1">
    <location>
        <begin position="346"/>
        <end position="356"/>
    </location>
</feature>
<evidence type="ECO:0000259" key="2">
    <source>
        <dbReference type="Pfam" id="PF09816"/>
    </source>
</evidence>